<dbReference type="AlphaFoldDB" id="A0AAV3UDM4"/>
<dbReference type="GeneID" id="68611452"/>
<sequence>MATSRSEDVNLSIPPNASEEEAAAIAAAIDAHLQAQQVAAEADEEPDWDGQRWQFAGKVSQLQNRDVRVPRDAPTDAWSAAGRTTRF</sequence>
<proteinExistence type="predicted"/>
<evidence type="ECO:0000313" key="3">
    <source>
        <dbReference type="Proteomes" id="UP001501729"/>
    </source>
</evidence>
<dbReference type="EMBL" id="BAABKX010000001">
    <property type="protein sequence ID" value="GAA5043768.1"/>
    <property type="molecule type" value="Genomic_DNA"/>
</dbReference>
<dbReference type="Pfam" id="PF26062">
    <property type="entry name" value="DUF8022"/>
    <property type="match status" value="1"/>
</dbReference>
<dbReference type="RefSeq" id="WP_227775684.1">
    <property type="nucleotide sequence ID" value="NZ_BAABKX010000001.1"/>
</dbReference>
<name>A0AAV3UDM4_9EURY</name>
<dbReference type="InterPro" id="IPR058335">
    <property type="entry name" value="PccX"/>
</dbReference>
<comment type="caution">
    <text evidence="2">The sequence shown here is derived from an EMBL/GenBank/DDBJ whole genome shotgun (WGS) entry which is preliminary data.</text>
</comment>
<feature type="compositionally biased region" description="Basic and acidic residues" evidence="1">
    <location>
        <begin position="65"/>
        <end position="74"/>
    </location>
</feature>
<accession>A0AAV3UDM4</accession>
<gene>
    <name evidence="2" type="ORF">GCM10025751_08990</name>
</gene>
<evidence type="ECO:0000313" key="2">
    <source>
        <dbReference type="EMBL" id="GAA5043768.1"/>
    </source>
</evidence>
<dbReference type="Proteomes" id="UP001501729">
    <property type="component" value="Unassembled WGS sequence"/>
</dbReference>
<protein>
    <recommendedName>
        <fullName evidence="4">Acc operon protein</fullName>
    </recommendedName>
</protein>
<reference evidence="2 3" key="1">
    <citation type="journal article" date="2019" name="Int. J. Syst. Evol. Microbiol.">
        <title>The Global Catalogue of Microorganisms (GCM) 10K type strain sequencing project: providing services to taxonomists for standard genome sequencing and annotation.</title>
        <authorList>
            <consortium name="The Broad Institute Genomics Platform"/>
            <consortium name="The Broad Institute Genome Sequencing Center for Infectious Disease"/>
            <person name="Wu L."/>
            <person name="Ma J."/>
        </authorList>
    </citation>
    <scope>NUCLEOTIDE SEQUENCE [LARGE SCALE GENOMIC DNA]</scope>
    <source>
        <strain evidence="2 3">JCM 17504</strain>
    </source>
</reference>
<evidence type="ECO:0000256" key="1">
    <source>
        <dbReference type="SAM" id="MobiDB-lite"/>
    </source>
</evidence>
<keyword evidence="3" id="KW-1185">Reference proteome</keyword>
<organism evidence="2 3">
    <name type="scientific">Haladaptatus pallidirubidus</name>
    <dbReference type="NCBI Taxonomy" id="1008152"/>
    <lineage>
        <taxon>Archaea</taxon>
        <taxon>Methanobacteriati</taxon>
        <taxon>Methanobacteriota</taxon>
        <taxon>Stenosarchaea group</taxon>
        <taxon>Halobacteria</taxon>
        <taxon>Halobacteriales</taxon>
        <taxon>Haladaptataceae</taxon>
        <taxon>Haladaptatus</taxon>
    </lineage>
</organism>
<feature type="region of interest" description="Disordered" evidence="1">
    <location>
        <begin position="64"/>
        <end position="87"/>
    </location>
</feature>
<evidence type="ECO:0008006" key="4">
    <source>
        <dbReference type="Google" id="ProtNLM"/>
    </source>
</evidence>